<sequence>MRCIPTRKQDKELLLWLVKIFHADPVFAFHNPDLHGWEIQKNSTQVIMGVVNLMLTPTLPSDIRHEAAETLLCFFQVDHIEMWNPVAPIATFWEISSHVMVSIAEFLIGHGSHGTVLLRYLRDLMLCKNEFLRKHKEQASIGCHIPVCTVSQTKLEEVFLTYLWSPDMETVLISLSCFGQMCNETDIVQSSETLNVLPTSQNLNVYSELSNEATKFTAGRAALQKRIMALLRQLDRQTAGNVQAWESTYTKWQKLTYELVNFAKDDSTSIDVQKYLRRKSGSKITAENLQASLNEWTYMTGFLCSLGGVCLTSLQPIRRYSRSLPSSVHSITESHNTESATVTKFMQDLLSLLVCSNEKTGLQIRSTVNELVGVELSGKLYPILLTQIITVVNSFFAPSGQVVVQDKHTLFIEQIIVIIKHILENKLGHKDSFQMSGIDAMILSFVRYARNLPVSRQSLQIKCKLCQLVDVVMAKRDELLLHQEVKLRNKLVEYLTDWVLPSAEHHQSIPAELSVLSKELDATVMRAIASLLSGLPLQPEGMETEIVEAKSQLFLKYFTLFMNLMNREKGSVTAEQLEEKGDVNHNASQTLHQNTVLAMSNLLNANIDTGLMYAIGLGYHDDLQTRAVFMEVLTRILQQGTEFDNLADTVLMDRFDRLVDLLTLAGEKGKHPIAMALASVVPAQQMDELAHVLVTLFDDRQILPQLLSNVFAMEVYSTEGMQTLFRGNSLSSKTMAYCFKVFGGNYLHTLLGRTNSSNVQRKGFI</sequence>
<dbReference type="EMBL" id="MU826363">
    <property type="protein sequence ID" value="KAJ7378701.1"/>
    <property type="molecule type" value="Genomic_DNA"/>
</dbReference>
<proteinExistence type="predicted"/>
<organism evidence="4 5">
    <name type="scientific">Desmophyllum pertusum</name>
    <dbReference type="NCBI Taxonomy" id="174260"/>
    <lineage>
        <taxon>Eukaryota</taxon>
        <taxon>Metazoa</taxon>
        <taxon>Cnidaria</taxon>
        <taxon>Anthozoa</taxon>
        <taxon>Hexacorallia</taxon>
        <taxon>Scleractinia</taxon>
        <taxon>Caryophylliina</taxon>
        <taxon>Caryophylliidae</taxon>
        <taxon>Desmophyllum</taxon>
    </lineage>
</organism>
<reference evidence="4" key="1">
    <citation type="submission" date="2023-01" db="EMBL/GenBank/DDBJ databases">
        <title>Genome assembly of the deep-sea coral Lophelia pertusa.</title>
        <authorList>
            <person name="Herrera S."/>
            <person name="Cordes E."/>
        </authorList>
    </citation>
    <scope>NUCLEOTIDE SEQUENCE</scope>
    <source>
        <strain evidence="4">USNM1676648</strain>
        <tissue evidence="4">Polyp</tissue>
    </source>
</reference>
<evidence type="ECO:0000259" key="3">
    <source>
        <dbReference type="PROSITE" id="PS50018"/>
    </source>
</evidence>
<keyword evidence="2" id="KW-0597">Phosphoprotein</keyword>
<evidence type="ECO:0000256" key="2">
    <source>
        <dbReference type="ARBA" id="ARBA00022553"/>
    </source>
</evidence>
<name>A0A9X0CX14_9CNID</name>
<protein>
    <submittedName>
        <fullName evidence="4">Neurofibromin 1</fullName>
    </submittedName>
</protein>
<dbReference type="OrthoDB" id="28245at2759"/>
<keyword evidence="5" id="KW-1185">Reference proteome</keyword>
<gene>
    <name evidence="4" type="primary">NF1_2</name>
    <name evidence="4" type="ORF">OS493_021283</name>
</gene>
<dbReference type="PROSITE" id="PS50018">
    <property type="entry name" value="RAS_GTPASE_ACTIV_2"/>
    <property type="match status" value="1"/>
</dbReference>
<accession>A0A9X0CX14</accession>
<dbReference type="Proteomes" id="UP001163046">
    <property type="component" value="Unassembled WGS sequence"/>
</dbReference>
<dbReference type="InterPro" id="IPR039360">
    <property type="entry name" value="Ras_GTPase"/>
</dbReference>
<comment type="caution">
    <text evidence="4">The sequence shown here is derived from an EMBL/GenBank/DDBJ whole genome shotgun (WGS) entry which is preliminary data.</text>
</comment>
<keyword evidence="1" id="KW-0343">GTPase activation</keyword>
<evidence type="ECO:0000313" key="4">
    <source>
        <dbReference type="EMBL" id="KAJ7378701.1"/>
    </source>
</evidence>
<dbReference type="SUPFAM" id="SSF48350">
    <property type="entry name" value="GTPase activation domain, GAP"/>
    <property type="match status" value="1"/>
</dbReference>
<dbReference type="GO" id="GO:0005096">
    <property type="term" value="F:GTPase activator activity"/>
    <property type="evidence" value="ECO:0007669"/>
    <property type="project" value="UniProtKB-KW"/>
</dbReference>
<dbReference type="InterPro" id="IPR001936">
    <property type="entry name" value="RasGAP_dom"/>
</dbReference>
<evidence type="ECO:0000256" key="1">
    <source>
        <dbReference type="ARBA" id="ARBA00022468"/>
    </source>
</evidence>
<dbReference type="PANTHER" id="PTHR10194:SF142">
    <property type="entry name" value="NEUROFIBROMIN"/>
    <property type="match status" value="1"/>
</dbReference>
<dbReference type="Gene3D" id="1.10.506.10">
    <property type="entry name" value="GTPase Activation - p120gap, domain 1"/>
    <property type="match status" value="1"/>
</dbReference>
<dbReference type="AlphaFoldDB" id="A0A9X0CX14"/>
<dbReference type="PANTHER" id="PTHR10194">
    <property type="entry name" value="RAS GTPASE-ACTIVATING PROTEINS"/>
    <property type="match status" value="1"/>
</dbReference>
<feature type="domain" description="Ras-GAP" evidence="3">
    <location>
        <begin position="685"/>
        <end position="765"/>
    </location>
</feature>
<dbReference type="InterPro" id="IPR008936">
    <property type="entry name" value="Rho_GTPase_activation_prot"/>
</dbReference>
<evidence type="ECO:0000313" key="5">
    <source>
        <dbReference type="Proteomes" id="UP001163046"/>
    </source>
</evidence>